<name>A0A2N0R6V3_9GLOM</name>
<evidence type="ECO:0000313" key="2">
    <source>
        <dbReference type="EMBL" id="PKC03599.1"/>
    </source>
</evidence>
<dbReference type="EMBL" id="LLXJ01001157">
    <property type="protein sequence ID" value="PKC03599.1"/>
    <property type="molecule type" value="Genomic_DNA"/>
</dbReference>
<reference evidence="2 5" key="2">
    <citation type="submission" date="2017-09" db="EMBL/GenBank/DDBJ databases">
        <title>Extensive intraspecific genome diversity in a model arbuscular mycorrhizal fungus.</title>
        <authorList>
            <person name="Chen E.C."/>
            <person name="Morin E."/>
            <person name="Beaudet D."/>
            <person name="Noel J."/>
            <person name="Ndikumana S."/>
            <person name="Charron P."/>
            <person name="St-Onge C."/>
            <person name="Giorgi J."/>
            <person name="Grigoriev I.V."/>
            <person name="Roux C."/>
            <person name="Martin F.M."/>
            <person name="Corradi N."/>
        </authorList>
    </citation>
    <scope>NUCLEOTIDE SEQUENCE [LARGE SCALE GENOMIC DNA]</scope>
    <source>
        <strain evidence="2 5">A5</strain>
    </source>
</reference>
<evidence type="ECO:0000313" key="3">
    <source>
        <dbReference type="EMBL" id="PKC59021.1"/>
    </source>
</evidence>
<dbReference type="Proteomes" id="UP000232722">
    <property type="component" value="Unassembled WGS sequence"/>
</dbReference>
<accession>A0A2N0R6V3</accession>
<proteinExistence type="predicted"/>
<feature type="region of interest" description="Disordered" evidence="1">
    <location>
        <begin position="158"/>
        <end position="179"/>
    </location>
</feature>
<dbReference type="Proteomes" id="UP000232688">
    <property type="component" value="Unassembled WGS sequence"/>
</dbReference>
<protein>
    <submittedName>
        <fullName evidence="3">Uncharacterized protein</fullName>
    </submittedName>
</protein>
<dbReference type="AlphaFoldDB" id="A0A2N0R6V3"/>
<evidence type="ECO:0000313" key="4">
    <source>
        <dbReference type="Proteomes" id="UP000232688"/>
    </source>
</evidence>
<reference evidence="3 4" key="4">
    <citation type="submission" date="2017-10" db="EMBL/GenBank/DDBJ databases">
        <title>Genome analyses suggest a sexual origin of heterokaryosis in a supposedly ancient asexual fungus.</title>
        <authorList>
            <person name="Corradi N."/>
            <person name="Sedzielewska K."/>
            <person name="Noel J."/>
            <person name="Charron P."/>
            <person name="Farinelli L."/>
            <person name="Marton T."/>
            <person name="Kruger M."/>
            <person name="Pelin A."/>
            <person name="Brachmann A."/>
            <person name="Corradi N."/>
        </authorList>
    </citation>
    <scope>NUCLEOTIDE SEQUENCE [LARGE SCALE GENOMIC DNA]</scope>
    <source>
        <strain evidence="3 4">A1</strain>
    </source>
</reference>
<gene>
    <name evidence="3" type="ORF">RhiirA1_470058</name>
    <name evidence="2" type="ORF">RhiirA5_423524</name>
</gene>
<organism evidence="3 4">
    <name type="scientific">Rhizophagus irregularis</name>
    <dbReference type="NCBI Taxonomy" id="588596"/>
    <lineage>
        <taxon>Eukaryota</taxon>
        <taxon>Fungi</taxon>
        <taxon>Fungi incertae sedis</taxon>
        <taxon>Mucoromycota</taxon>
        <taxon>Glomeromycotina</taxon>
        <taxon>Glomeromycetes</taxon>
        <taxon>Glomerales</taxon>
        <taxon>Glomeraceae</taxon>
        <taxon>Rhizophagus</taxon>
    </lineage>
</organism>
<comment type="caution">
    <text evidence="3">The sequence shown here is derived from an EMBL/GenBank/DDBJ whole genome shotgun (WGS) entry which is preliminary data.</text>
</comment>
<evidence type="ECO:0000256" key="1">
    <source>
        <dbReference type="SAM" id="MobiDB-lite"/>
    </source>
</evidence>
<feature type="compositionally biased region" description="Polar residues" evidence="1">
    <location>
        <begin position="160"/>
        <end position="172"/>
    </location>
</feature>
<dbReference type="EMBL" id="LLXH01001413">
    <property type="protein sequence ID" value="PKC59021.1"/>
    <property type="molecule type" value="Genomic_DNA"/>
</dbReference>
<dbReference type="VEuPathDB" id="FungiDB:RhiirA1_470058"/>
<reference evidence="2 5" key="1">
    <citation type="submission" date="2016-04" db="EMBL/GenBank/DDBJ databases">
        <title>Genome analyses suggest a sexual origin of heterokaryosis in a supposedly ancient asexual fungus.</title>
        <authorList>
            <person name="Ropars J."/>
            <person name="Sedzielewska K."/>
            <person name="Noel J."/>
            <person name="Charron P."/>
            <person name="Farinelli L."/>
            <person name="Marton T."/>
            <person name="Kruger M."/>
            <person name="Pelin A."/>
            <person name="Brachmann A."/>
            <person name="Corradi N."/>
        </authorList>
    </citation>
    <scope>NUCLEOTIDE SEQUENCE [LARGE SCALE GENOMIC DNA]</scope>
    <source>
        <strain evidence="2 5">A5</strain>
    </source>
</reference>
<reference evidence="3 4" key="3">
    <citation type="submission" date="2017-10" db="EMBL/GenBank/DDBJ databases">
        <title>Extensive intraspecific genome diversity in a model arbuscular mycorrhizal fungus.</title>
        <authorList>
            <person name="Chen E.C.H."/>
            <person name="Morin E."/>
            <person name="Baudet D."/>
            <person name="Noel J."/>
            <person name="Ndikumana S."/>
            <person name="Charron P."/>
            <person name="St-Onge C."/>
            <person name="Giorgi J."/>
            <person name="Grigoriev I.V."/>
            <person name="Roux C."/>
            <person name="Martin F.M."/>
            <person name="Corradi N."/>
        </authorList>
    </citation>
    <scope>NUCLEOTIDE SEQUENCE [LARGE SCALE GENOMIC DNA]</scope>
    <source>
        <strain evidence="3 4">A1</strain>
    </source>
</reference>
<sequence>MVSEKLLYDNSYSTIFKIIIMLLVEFVIRLTKNWFTSMEIMLLSNQWTLYSSFMLTVAQGTAKVSHKEQNRMKNVATEFAVEGGVLKRREDLQQLYINLYTKVFIPTSLVFEVVLSFGDVQERIIRHFGISISKIYTFASDELIAQIENKLLMKREDHSSAISNRPGENSKTLGKDHRTTTLYDEESTLNSC</sequence>
<evidence type="ECO:0000313" key="5">
    <source>
        <dbReference type="Proteomes" id="UP000232722"/>
    </source>
</evidence>